<evidence type="ECO:0000256" key="1">
    <source>
        <dbReference type="ARBA" id="ARBA00013260"/>
    </source>
</evidence>
<dbReference type="KEGG" id="bwa:HLV38_06455"/>
<gene>
    <name evidence="8" type="primary">pth</name>
    <name evidence="11" type="ORF">HLV38_06455</name>
</gene>
<dbReference type="InterPro" id="IPR001328">
    <property type="entry name" value="Pept_tRNA_hydro"/>
</dbReference>
<evidence type="ECO:0000256" key="7">
    <source>
        <dbReference type="ARBA" id="ARBA00050038"/>
    </source>
</evidence>
<dbReference type="GO" id="GO:0072344">
    <property type="term" value="P:rescue of stalled ribosome"/>
    <property type="evidence" value="ECO:0007669"/>
    <property type="project" value="UniProtKB-UniRule"/>
</dbReference>
<evidence type="ECO:0000256" key="4">
    <source>
        <dbReference type="ARBA" id="ARBA00022884"/>
    </source>
</evidence>
<dbReference type="GO" id="GO:0000049">
    <property type="term" value="F:tRNA binding"/>
    <property type="evidence" value="ECO:0007669"/>
    <property type="project" value="UniProtKB-UniRule"/>
</dbReference>
<evidence type="ECO:0000256" key="5">
    <source>
        <dbReference type="ARBA" id="ARBA00038063"/>
    </source>
</evidence>
<protein>
    <recommendedName>
        <fullName evidence="7 8">Peptidyl-tRNA hydrolase</fullName>
        <shortName evidence="8">Pth</shortName>
        <ecNumber evidence="1 8">3.1.1.29</ecNumber>
    </recommendedName>
</protein>
<dbReference type="GO" id="GO:0006515">
    <property type="term" value="P:protein quality control for misfolded or incompletely synthesized proteins"/>
    <property type="evidence" value="ECO:0007669"/>
    <property type="project" value="UniProtKB-UniRule"/>
</dbReference>
<proteinExistence type="inferred from homology"/>
<dbReference type="HAMAP" id="MF_00083">
    <property type="entry name" value="Pept_tRNA_hydro_bact"/>
    <property type="match status" value="1"/>
</dbReference>
<feature type="binding site" evidence="8">
    <location>
        <position position="114"/>
    </location>
    <ligand>
        <name>tRNA</name>
        <dbReference type="ChEBI" id="CHEBI:17843"/>
    </ligand>
</feature>
<dbReference type="EMBL" id="CP053716">
    <property type="protein sequence ID" value="QKF07789.1"/>
    <property type="molecule type" value="Genomic_DNA"/>
</dbReference>
<keyword evidence="4 8" id="KW-0694">RNA-binding</keyword>
<keyword evidence="2 8" id="KW-0820">tRNA-binding</keyword>
<dbReference type="CDD" id="cd00462">
    <property type="entry name" value="PTH"/>
    <property type="match status" value="1"/>
</dbReference>
<feature type="binding site" evidence="8">
    <location>
        <position position="68"/>
    </location>
    <ligand>
        <name>tRNA</name>
        <dbReference type="ChEBI" id="CHEBI:17843"/>
    </ligand>
</feature>
<dbReference type="PROSITE" id="PS01195">
    <property type="entry name" value="PEPT_TRNA_HYDROL_1"/>
    <property type="match status" value="1"/>
</dbReference>
<feature type="site" description="Stabilizes the basic form of H active site to accept a proton" evidence="8">
    <location>
        <position position="93"/>
    </location>
</feature>
<feature type="binding site" evidence="8">
    <location>
        <position position="66"/>
    </location>
    <ligand>
        <name>tRNA</name>
        <dbReference type="ChEBI" id="CHEBI:17843"/>
    </ligand>
</feature>
<accession>A0A6M8J8R6</accession>
<dbReference type="PROSITE" id="PS01196">
    <property type="entry name" value="PEPT_TRNA_HYDROL_2"/>
    <property type="match status" value="1"/>
</dbReference>
<dbReference type="AlphaFoldDB" id="A0A6M8J8R6"/>
<dbReference type="Gene3D" id="3.40.50.1470">
    <property type="entry name" value="Peptidyl-tRNA hydrolase"/>
    <property type="match status" value="1"/>
</dbReference>
<dbReference type="Proteomes" id="UP000503297">
    <property type="component" value="Chromosome"/>
</dbReference>
<dbReference type="FunFam" id="3.40.50.1470:FF:000001">
    <property type="entry name" value="Peptidyl-tRNA hydrolase"/>
    <property type="match status" value="1"/>
</dbReference>
<keyword evidence="3 8" id="KW-0378">Hydrolase</keyword>
<keyword evidence="12" id="KW-1185">Reference proteome</keyword>
<feature type="active site" description="Proton acceptor" evidence="8">
    <location>
        <position position="21"/>
    </location>
</feature>
<comment type="similarity">
    <text evidence="5 8 10">Belongs to the PTH family.</text>
</comment>
<evidence type="ECO:0000256" key="8">
    <source>
        <dbReference type="HAMAP-Rule" id="MF_00083"/>
    </source>
</evidence>
<evidence type="ECO:0000256" key="9">
    <source>
        <dbReference type="RuleBase" id="RU000673"/>
    </source>
</evidence>
<name>A0A6M8J8R6_9ACTN</name>
<dbReference type="GO" id="GO:0004045">
    <property type="term" value="F:peptidyl-tRNA hydrolase activity"/>
    <property type="evidence" value="ECO:0007669"/>
    <property type="project" value="UniProtKB-UniRule"/>
</dbReference>
<comment type="function">
    <text evidence="8">Hydrolyzes ribosome-free peptidyl-tRNAs (with 1 or more amino acids incorporated), which drop off the ribosome during protein synthesis, or as a result of ribosome stalling.</text>
</comment>
<reference evidence="12" key="1">
    <citation type="submission" date="2020-05" db="EMBL/GenBank/DDBJ databases">
        <title>Novel species in genus Nocardioides.</title>
        <authorList>
            <person name="Zhang G."/>
        </authorList>
    </citation>
    <scope>NUCLEOTIDE SEQUENCE [LARGE SCALE GENOMIC DNA]</scope>
    <source>
        <strain evidence="12">zg-1050</strain>
    </source>
</reference>
<dbReference type="InterPro" id="IPR018171">
    <property type="entry name" value="Pept_tRNA_hydro_CS"/>
</dbReference>
<comment type="subcellular location">
    <subcellularLocation>
        <location evidence="8">Cytoplasm</location>
    </subcellularLocation>
</comment>
<evidence type="ECO:0000256" key="6">
    <source>
        <dbReference type="ARBA" id="ARBA00048707"/>
    </source>
</evidence>
<dbReference type="PANTHER" id="PTHR17224">
    <property type="entry name" value="PEPTIDYL-TRNA HYDROLASE"/>
    <property type="match status" value="1"/>
</dbReference>
<dbReference type="SUPFAM" id="SSF53178">
    <property type="entry name" value="Peptidyl-tRNA hydrolase-like"/>
    <property type="match status" value="1"/>
</dbReference>
<evidence type="ECO:0000256" key="2">
    <source>
        <dbReference type="ARBA" id="ARBA00022555"/>
    </source>
</evidence>
<evidence type="ECO:0000313" key="12">
    <source>
        <dbReference type="Proteomes" id="UP000503297"/>
    </source>
</evidence>
<evidence type="ECO:0000256" key="10">
    <source>
        <dbReference type="RuleBase" id="RU004320"/>
    </source>
</evidence>
<dbReference type="PANTHER" id="PTHR17224:SF1">
    <property type="entry name" value="PEPTIDYL-TRNA HYDROLASE"/>
    <property type="match status" value="1"/>
</dbReference>
<comment type="catalytic activity">
    <reaction evidence="6 8 9">
        <text>an N-acyl-L-alpha-aminoacyl-tRNA + H2O = an N-acyl-L-amino acid + a tRNA + H(+)</text>
        <dbReference type="Rhea" id="RHEA:54448"/>
        <dbReference type="Rhea" id="RHEA-COMP:10123"/>
        <dbReference type="Rhea" id="RHEA-COMP:13883"/>
        <dbReference type="ChEBI" id="CHEBI:15377"/>
        <dbReference type="ChEBI" id="CHEBI:15378"/>
        <dbReference type="ChEBI" id="CHEBI:59874"/>
        <dbReference type="ChEBI" id="CHEBI:78442"/>
        <dbReference type="ChEBI" id="CHEBI:138191"/>
        <dbReference type="EC" id="3.1.1.29"/>
    </reaction>
</comment>
<dbReference type="Pfam" id="PF01195">
    <property type="entry name" value="Pept_tRNA_hydro"/>
    <property type="match status" value="1"/>
</dbReference>
<organism evidence="11 12">
    <name type="scientific">Berryella wangjianweii</name>
    <dbReference type="NCBI Taxonomy" id="2734634"/>
    <lineage>
        <taxon>Bacteria</taxon>
        <taxon>Bacillati</taxon>
        <taxon>Actinomycetota</taxon>
        <taxon>Coriobacteriia</taxon>
        <taxon>Eggerthellales</taxon>
        <taxon>Eggerthellaceae</taxon>
        <taxon>Berryella</taxon>
    </lineage>
</organism>
<sequence>METHLIAGLGNPGPEYASTRHNAGFLAVDALAEQLGARYWKTECGALTAKVSRGGATLVLAKPQSYMNTSGGPVKQLMAAYGVSPDRLIVIHDELDIPAGSVRVKVGGGHAGHNGLRSICDKLQTRDWARVRCGIGRPPGRMSVTDFVLSAPRGDALDEFRQACHRASQAALSLMDEGLERTQQQFNA</sequence>
<dbReference type="EC" id="3.1.1.29" evidence="1 8"/>
<comment type="subunit">
    <text evidence="8">Monomer.</text>
</comment>
<evidence type="ECO:0000256" key="3">
    <source>
        <dbReference type="ARBA" id="ARBA00022801"/>
    </source>
</evidence>
<feature type="site" description="Discriminates between blocked and unblocked aminoacyl-tRNA" evidence="8">
    <location>
        <position position="11"/>
    </location>
</feature>
<keyword evidence="8" id="KW-0963">Cytoplasm</keyword>
<comment type="function">
    <text evidence="8">Catalyzes the release of premature peptidyl moieties from peptidyl-tRNA molecules trapped in stalled 50S ribosomal subunits, and thus maintains levels of free tRNAs and 50S ribosomes.</text>
</comment>
<dbReference type="InterPro" id="IPR036416">
    <property type="entry name" value="Pept_tRNA_hydro_sf"/>
</dbReference>
<dbReference type="GO" id="GO:0005737">
    <property type="term" value="C:cytoplasm"/>
    <property type="evidence" value="ECO:0007669"/>
    <property type="project" value="UniProtKB-SubCell"/>
</dbReference>
<feature type="binding site" evidence="8">
    <location>
        <position position="16"/>
    </location>
    <ligand>
        <name>tRNA</name>
        <dbReference type="ChEBI" id="CHEBI:17843"/>
    </ligand>
</feature>
<dbReference type="RefSeq" id="WP_173165196.1">
    <property type="nucleotide sequence ID" value="NZ_CP053716.1"/>
</dbReference>
<evidence type="ECO:0000313" key="11">
    <source>
        <dbReference type="EMBL" id="QKF07789.1"/>
    </source>
</evidence>
<dbReference type="NCBIfam" id="TIGR00447">
    <property type="entry name" value="pth"/>
    <property type="match status" value="1"/>
</dbReference>